<organism evidence="1 2">
    <name type="scientific">Rhizorhabdus wittichii</name>
    <dbReference type="NCBI Taxonomy" id="160791"/>
    <lineage>
        <taxon>Bacteria</taxon>
        <taxon>Pseudomonadati</taxon>
        <taxon>Pseudomonadota</taxon>
        <taxon>Alphaproteobacteria</taxon>
        <taxon>Sphingomonadales</taxon>
        <taxon>Sphingomonadaceae</taxon>
        <taxon>Rhizorhabdus</taxon>
    </lineage>
</organism>
<dbReference type="RefSeq" id="WP_208633798.1">
    <property type="nucleotide sequence ID" value="NZ_CP059319.1"/>
</dbReference>
<protein>
    <submittedName>
        <fullName evidence="1">Uncharacterized protein</fullName>
    </submittedName>
</protein>
<name>A0A975D5H0_9SPHN</name>
<accession>A0A975D5H0</accession>
<sequence>MPSITGAQDHTPFGSLMAELVYGRRPDGSIVSIADVPSGRKCDCVCPACGVPLIAQKGDVNVHHFRHDGAEAGCGKGGETSAHIWAKLMLEKHLKLLLPEASFRLDGETISVRPARLMTFVNAELEQRDGDIVPDVVVTTKGGHKLIVEIHVTHKCGAAKKAILARQGTAAIEVNLSPLRTCQDQEVVAAFLIGTGQRAAARTWLYSPAIEKAHEAAIIARDKADREKAAADALAAEERRNATRVFVRDLAELPAGEGSDHDLAAVRRHDALDLVEPGDEVLPGFTVATRHWRAAIFNQPVLRQMDVQWGGQHAFTFYEALRAVARYIHPDLLNVSEARKREILEVAPGFVFPRGHVSNFIDRLLAMDILERTYWGDSFQLSPSGVTRLARGKGRIDRMERAAQLVRRIVAAIPAAECRDFDVETWLAAPVAGHEDRLMVLAEAGNRAWLDIEATLTAIEAMQRGGAAVEIDLGLPLAPMIQRIRERETAEAAEAAAAQRRADKAAAERRHLAIYRLADQLLGPGLSRAWLETKAEPGKVTHLVWAGQSDAGYQAVDSRLRAHAAEIEAQRQRDREAADVRRQLETRAMDAWEPAQARWWLDHIEHRLGAIPMVYCVDKATLRQCLAYVPAVKTARRRRG</sequence>
<evidence type="ECO:0000313" key="1">
    <source>
        <dbReference type="EMBL" id="QTH23422.1"/>
    </source>
</evidence>
<dbReference type="AlphaFoldDB" id="A0A975D5H0"/>
<dbReference type="EMBL" id="CP059319">
    <property type="protein sequence ID" value="QTH23422.1"/>
    <property type="molecule type" value="Genomic_DNA"/>
</dbReference>
<gene>
    <name evidence="1" type="ORF">HRJ34_07955</name>
</gene>
<evidence type="ECO:0000313" key="2">
    <source>
        <dbReference type="Proteomes" id="UP000664914"/>
    </source>
</evidence>
<reference evidence="1" key="1">
    <citation type="submission" date="2020-07" db="EMBL/GenBank/DDBJ databases">
        <authorList>
            <person name="Camacho E."/>
        </authorList>
    </citation>
    <scope>NUCLEOTIDE SEQUENCE</scope>
    <source>
        <strain evidence="1">MPO218</strain>
    </source>
</reference>
<reference evidence="1" key="2">
    <citation type="submission" date="2021-04" db="EMBL/GenBank/DDBJ databases">
        <title>Isolation and genomic analysis of the ibuprofen-degrading bacterium Sphingomonas strain MPO218.</title>
        <authorList>
            <person name="Aulestia M."/>
            <person name="Flores A."/>
            <person name="Mangas E.L."/>
            <person name="Perez-Pulido A.J."/>
            <person name="Santero E."/>
            <person name="Camacho E.M."/>
        </authorList>
    </citation>
    <scope>NUCLEOTIDE SEQUENCE</scope>
    <source>
        <strain evidence="1">MPO218</strain>
    </source>
</reference>
<proteinExistence type="predicted"/>
<dbReference type="Proteomes" id="UP000664914">
    <property type="component" value="Chromosome"/>
</dbReference>